<sequence length="190" mass="21039">MSTNVAIPVTLKDVNEVIGIPDNGVDIVVYNSRRQTGYAISPPQALVNVKAHKDEVSTDIHPCNDQFMGHSIDSLRTHSPMENDTTTAIDDSPLLGQHSGALSNYGANFDSPEEVGINAEEGSNSKPVILTSRYDCGMFVIKYMQYWNGATLAHSLTEDKMHLYRLRLVVNLLMNEVNNTRDKVMQVCPM</sequence>
<dbReference type="EMBL" id="QGNW01000121">
    <property type="protein sequence ID" value="RVW94473.1"/>
    <property type="molecule type" value="Genomic_DNA"/>
</dbReference>
<organism evidence="1 2">
    <name type="scientific">Vitis vinifera</name>
    <name type="common">Grape</name>
    <dbReference type="NCBI Taxonomy" id="29760"/>
    <lineage>
        <taxon>Eukaryota</taxon>
        <taxon>Viridiplantae</taxon>
        <taxon>Streptophyta</taxon>
        <taxon>Embryophyta</taxon>
        <taxon>Tracheophyta</taxon>
        <taxon>Spermatophyta</taxon>
        <taxon>Magnoliopsida</taxon>
        <taxon>eudicotyledons</taxon>
        <taxon>Gunneridae</taxon>
        <taxon>Pentapetalae</taxon>
        <taxon>rosids</taxon>
        <taxon>Vitales</taxon>
        <taxon>Vitaceae</taxon>
        <taxon>Viteae</taxon>
        <taxon>Vitis</taxon>
    </lineage>
</organism>
<comment type="caution">
    <text evidence="1">The sequence shown here is derived from an EMBL/GenBank/DDBJ whole genome shotgun (WGS) entry which is preliminary data.</text>
</comment>
<reference evidence="1 2" key="1">
    <citation type="journal article" date="2018" name="PLoS Genet.">
        <title>Population sequencing reveals clonal diversity and ancestral inbreeding in the grapevine cultivar Chardonnay.</title>
        <authorList>
            <person name="Roach M.J."/>
            <person name="Johnson D.L."/>
            <person name="Bohlmann J."/>
            <person name="van Vuuren H.J."/>
            <person name="Jones S.J."/>
            <person name="Pretorius I.S."/>
            <person name="Schmidt S.A."/>
            <person name="Borneman A.R."/>
        </authorList>
    </citation>
    <scope>NUCLEOTIDE SEQUENCE [LARGE SCALE GENOMIC DNA]</scope>
    <source>
        <strain evidence="2">cv. Chardonnay</strain>
        <tissue evidence="1">Leaf</tissue>
    </source>
</reference>
<dbReference type="Proteomes" id="UP000288805">
    <property type="component" value="Unassembled WGS sequence"/>
</dbReference>
<evidence type="ECO:0008006" key="3">
    <source>
        <dbReference type="Google" id="ProtNLM"/>
    </source>
</evidence>
<dbReference type="Gene3D" id="3.40.395.10">
    <property type="entry name" value="Adenoviral Proteinase, Chain A"/>
    <property type="match status" value="1"/>
</dbReference>
<dbReference type="SUPFAM" id="SSF54001">
    <property type="entry name" value="Cysteine proteinases"/>
    <property type="match status" value="1"/>
</dbReference>
<protein>
    <recommendedName>
        <fullName evidence="3">Ubiquitin-like protease family profile domain-containing protein</fullName>
    </recommendedName>
</protein>
<dbReference type="InterPro" id="IPR038765">
    <property type="entry name" value="Papain-like_cys_pep_sf"/>
</dbReference>
<gene>
    <name evidence="1" type="ORF">CK203_035668</name>
</gene>
<proteinExistence type="predicted"/>
<dbReference type="AlphaFoldDB" id="A0A438ICM1"/>
<accession>A0A438ICM1</accession>
<name>A0A438ICM1_VITVI</name>
<evidence type="ECO:0000313" key="2">
    <source>
        <dbReference type="Proteomes" id="UP000288805"/>
    </source>
</evidence>
<evidence type="ECO:0000313" key="1">
    <source>
        <dbReference type="EMBL" id="RVW94473.1"/>
    </source>
</evidence>